<proteinExistence type="predicted"/>
<name>A0A2P5E738_TREOI</name>
<feature type="region of interest" description="Disordered" evidence="1">
    <location>
        <begin position="23"/>
        <end position="59"/>
    </location>
</feature>
<feature type="compositionally biased region" description="Pro residues" evidence="1">
    <location>
        <begin position="30"/>
        <end position="52"/>
    </location>
</feature>
<gene>
    <name evidence="2" type="ORF">TorRG33x02_228890</name>
</gene>
<reference evidence="3" key="1">
    <citation type="submission" date="2016-06" db="EMBL/GenBank/DDBJ databases">
        <title>Parallel loss of symbiosis genes in relatives of nitrogen-fixing non-legume Parasponia.</title>
        <authorList>
            <person name="Van Velzen R."/>
            <person name="Holmer R."/>
            <person name="Bu F."/>
            <person name="Rutten L."/>
            <person name="Van Zeijl A."/>
            <person name="Liu W."/>
            <person name="Santuari L."/>
            <person name="Cao Q."/>
            <person name="Sharma T."/>
            <person name="Shen D."/>
            <person name="Roswanjaya Y."/>
            <person name="Wardhani T."/>
            <person name="Kalhor M.S."/>
            <person name="Jansen J."/>
            <person name="Van den Hoogen J."/>
            <person name="Gungor B."/>
            <person name="Hartog M."/>
            <person name="Hontelez J."/>
            <person name="Verver J."/>
            <person name="Yang W.-C."/>
            <person name="Schijlen E."/>
            <person name="Repin R."/>
            <person name="Schilthuizen M."/>
            <person name="Schranz E."/>
            <person name="Heidstra R."/>
            <person name="Miyata K."/>
            <person name="Fedorova E."/>
            <person name="Kohlen W."/>
            <person name="Bisseling T."/>
            <person name="Smit S."/>
            <person name="Geurts R."/>
        </authorList>
    </citation>
    <scope>NUCLEOTIDE SEQUENCE [LARGE SCALE GENOMIC DNA]</scope>
    <source>
        <strain evidence="3">cv. RG33-2</strain>
    </source>
</reference>
<dbReference type="EMBL" id="JXTC01000219">
    <property type="protein sequence ID" value="PON81361.1"/>
    <property type="molecule type" value="Genomic_DNA"/>
</dbReference>
<evidence type="ECO:0000256" key="1">
    <source>
        <dbReference type="SAM" id="MobiDB-lite"/>
    </source>
</evidence>
<accession>A0A2P5E738</accession>
<comment type="caution">
    <text evidence="2">The sequence shown here is derived from an EMBL/GenBank/DDBJ whole genome shotgun (WGS) entry which is preliminary data.</text>
</comment>
<keyword evidence="3" id="KW-1185">Reference proteome</keyword>
<sequence>MQGILSSFVLDVQISAFIFDPSSTSTSYGPVPPAPTLPTRFVPPTPHPPIVPKPAQEEE</sequence>
<dbReference type="InParanoid" id="A0A2P5E738"/>
<evidence type="ECO:0000313" key="2">
    <source>
        <dbReference type="EMBL" id="PON81361.1"/>
    </source>
</evidence>
<evidence type="ECO:0000313" key="3">
    <source>
        <dbReference type="Proteomes" id="UP000237000"/>
    </source>
</evidence>
<dbReference type="AlphaFoldDB" id="A0A2P5E738"/>
<organism evidence="2 3">
    <name type="scientific">Trema orientale</name>
    <name type="common">Charcoal tree</name>
    <name type="synonym">Celtis orientalis</name>
    <dbReference type="NCBI Taxonomy" id="63057"/>
    <lineage>
        <taxon>Eukaryota</taxon>
        <taxon>Viridiplantae</taxon>
        <taxon>Streptophyta</taxon>
        <taxon>Embryophyta</taxon>
        <taxon>Tracheophyta</taxon>
        <taxon>Spermatophyta</taxon>
        <taxon>Magnoliopsida</taxon>
        <taxon>eudicotyledons</taxon>
        <taxon>Gunneridae</taxon>
        <taxon>Pentapetalae</taxon>
        <taxon>rosids</taxon>
        <taxon>fabids</taxon>
        <taxon>Rosales</taxon>
        <taxon>Cannabaceae</taxon>
        <taxon>Trema</taxon>
    </lineage>
</organism>
<protein>
    <submittedName>
        <fullName evidence="2">Uncharacterized protein</fullName>
    </submittedName>
</protein>
<dbReference type="Proteomes" id="UP000237000">
    <property type="component" value="Unassembled WGS sequence"/>
</dbReference>